<comment type="subunit">
    <text evidence="10">Interacts with EMP65.</text>
</comment>
<evidence type="ECO:0000259" key="14">
    <source>
        <dbReference type="PROSITE" id="PS51469"/>
    </source>
</evidence>
<sequence length="1265" mass="139882">MEGPVCSLKHLAASPPHLPSSYDGHGVVHWSRRASYRLLQVALLYFTVTWIAWAFPPIYVRLSETGQAVVFTLVDTATAELQNRALPSSQQNTEDLLTGTKKRKFKCNESIENEEETSKNLSILKDGVDDKIFTVEPEQYTVRAEPKVIESKVDGSIEKKDEKTEEIVLAKESEPEHEVAAIKNASLKDTETGMNANHGKIVGNEGSDQPEGAEDIPSFSEWAQKQLAEAEKKKGQNATTPPSGSPSRASGNLKIRSKNYASPDCGAKIVGTNPEAMYAGSIISPSRDEYVLNACTNRFWFVVELCEAIQAKKIELANFELFSSSPRDFSVSLSDRFPSRDWRSVGHFTAQDERDIQSFNLNPHLFGKFIKVELHSHYGSEHYCPISLFRVYGTSEFEVLETEVEVHESVPNLADDDDDEEPLDVDTGESPKTLFGSAQDAVLSIVKKAAQVLVKSGDSQNETIVIINVDTSQAQESTSENCVSPSHIIVCDNCSDALFNQVFDLLSCRGAHLQALIDSPFVRTSFQTSKLCSEYGLDFGSHRTGAPYPLRAYTNAIDPTYSDRSNYLSALLPPKYIAALCNILAILEKKVVFNISYEINGTSSINLTSNSEGTSPNLESNFENLVITPPSTCTIDISSSLPCSSPSVSDSDVTAGFSSSITLDSSLTEKTIASQIKPTKTLVKEPDKKGGLPSAAPIKTSYEQGKDTVVLSETPLVEELPVSKSSVTASVVTREENQTKIPEISPEKEDDQAKITTPELNIVKKEAAEEKPVVPEADQQHSASVEKQMETVFDDKFQETQENLSLDSILSQMKDLEMPVDISSSAAVNPSASTTTVPPPNLAQTQQAQKESVFVRLSNRIKVLERNMSLSGQYLEELSRRYKKQVEEMQRAFNRTLAAVSEESRKGEEREQKRLEEMAELQKKLSSLTVAVETLLQERDSWQHKMAVIIQHVVLIVIEVMVIGVFLYFCRSLPNTGTESPIRKWSLGWRVKAPKRRRSIDGITTHESARIHNRRPSEEALHISGTYSDLLITDPQISEIDGGTGTVPKVEAKKRRRKRKDGLHKSSSSANLNSKSVGRRSLDNTPCPVVSGNSENENVPTRRASSSEIGRWWKFTNGIESEETTNSRQEHSVKINGTEPLNDPETLSVMINGSTHTSSTSGNVSERESPSRKSDLSQSYNSQKVEKKMNVDTLDENTPVRQGNGTVKSVGSNPKVRQLTSPFFIKTAMSSRSNRVGNNIEPSPQARLKSDNWEWYPPCCKFGQV</sequence>
<evidence type="ECO:0000256" key="11">
    <source>
        <dbReference type="SAM" id="Coils"/>
    </source>
</evidence>
<evidence type="ECO:0000256" key="4">
    <source>
        <dbReference type="ARBA" id="ARBA00022824"/>
    </source>
</evidence>
<evidence type="ECO:0000256" key="7">
    <source>
        <dbReference type="ARBA" id="ARBA00023180"/>
    </source>
</evidence>
<dbReference type="GO" id="GO:0005789">
    <property type="term" value="C:endoplasmic reticulum membrane"/>
    <property type="evidence" value="ECO:0007669"/>
    <property type="project" value="UniProtKB-SubCell"/>
</dbReference>
<feature type="region of interest" description="Disordered" evidence="12">
    <location>
        <begin position="228"/>
        <end position="253"/>
    </location>
</feature>
<dbReference type="PANTHER" id="PTHR12953">
    <property type="entry name" value="MEMBRANE PROTEIN CH1 RELATED"/>
    <property type="match status" value="1"/>
</dbReference>
<dbReference type="EMBL" id="JASPKZ010000014">
    <property type="protein sequence ID" value="KAJ9601479.1"/>
    <property type="molecule type" value="Genomic_DNA"/>
</dbReference>
<dbReference type="GO" id="GO:0034975">
    <property type="term" value="P:protein folding in endoplasmic reticulum"/>
    <property type="evidence" value="ECO:0007669"/>
    <property type="project" value="TreeGrafter"/>
</dbReference>
<evidence type="ECO:0000256" key="8">
    <source>
        <dbReference type="ARBA" id="ARBA00046288"/>
    </source>
</evidence>
<comment type="subcellular location">
    <subcellularLocation>
        <location evidence="8">Endomembrane system</location>
        <topology evidence="8">Single-pass type I membrane protein</topology>
    </subcellularLocation>
    <subcellularLocation>
        <location evidence="1">Endoplasmic reticulum membrane</location>
        <topology evidence="1">Single-pass membrane protein</topology>
    </subcellularLocation>
</comment>
<evidence type="ECO:0000256" key="10">
    <source>
        <dbReference type="ARBA" id="ARBA00064635"/>
    </source>
</evidence>
<dbReference type="AlphaFoldDB" id="A0AAD8ALS4"/>
<dbReference type="InterPro" id="IPR012919">
    <property type="entry name" value="SUN_dom"/>
</dbReference>
<feature type="compositionally biased region" description="Polar residues" evidence="12">
    <location>
        <begin position="237"/>
        <end position="250"/>
    </location>
</feature>
<evidence type="ECO:0000256" key="3">
    <source>
        <dbReference type="ARBA" id="ARBA00022729"/>
    </source>
</evidence>
<reference evidence="15" key="1">
    <citation type="journal article" date="2023" name="IScience">
        <title>Live-bearing cockroach genome reveals convergent evolutionary mechanisms linked to viviparity in insects and beyond.</title>
        <authorList>
            <person name="Fouks B."/>
            <person name="Harrison M.C."/>
            <person name="Mikhailova A.A."/>
            <person name="Marchal E."/>
            <person name="English S."/>
            <person name="Carruthers M."/>
            <person name="Jennings E.C."/>
            <person name="Chiamaka E.L."/>
            <person name="Frigard R.A."/>
            <person name="Pippel M."/>
            <person name="Attardo G.M."/>
            <person name="Benoit J.B."/>
            <person name="Bornberg-Bauer E."/>
            <person name="Tobe S.S."/>
        </authorList>
    </citation>
    <scope>NUCLEOTIDE SEQUENCE</scope>
    <source>
        <strain evidence="15">Stay&amp;Tobe</strain>
    </source>
</reference>
<comment type="similarity">
    <text evidence="9">Belongs to the SLP1 family.</text>
</comment>
<keyword evidence="7" id="KW-0325">Glycoprotein</keyword>
<organism evidence="15 16">
    <name type="scientific">Diploptera punctata</name>
    <name type="common">Pacific beetle cockroach</name>
    <dbReference type="NCBI Taxonomy" id="6984"/>
    <lineage>
        <taxon>Eukaryota</taxon>
        <taxon>Metazoa</taxon>
        <taxon>Ecdysozoa</taxon>
        <taxon>Arthropoda</taxon>
        <taxon>Hexapoda</taxon>
        <taxon>Insecta</taxon>
        <taxon>Pterygota</taxon>
        <taxon>Neoptera</taxon>
        <taxon>Polyneoptera</taxon>
        <taxon>Dictyoptera</taxon>
        <taxon>Blattodea</taxon>
        <taxon>Blaberoidea</taxon>
        <taxon>Blaberidae</taxon>
        <taxon>Diplopterinae</taxon>
        <taxon>Diploptera</taxon>
    </lineage>
</organism>
<evidence type="ECO:0000313" key="16">
    <source>
        <dbReference type="Proteomes" id="UP001233999"/>
    </source>
</evidence>
<keyword evidence="6 13" id="KW-0472">Membrane</keyword>
<keyword evidence="3" id="KW-0732">Signal</keyword>
<protein>
    <recommendedName>
        <fullName evidence="14">SUN domain-containing protein</fullName>
    </recommendedName>
</protein>
<keyword evidence="4" id="KW-0256">Endoplasmic reticulum</keyword>
<dbReference type="Pfam" id="PF07738">
    <property type="entry name" value="Sad1_UNC"/>
    <property type="match status" value="1"/>
</dbReference>
<feature type="compositionally biased region" description="Basic residues" evidence="12">
    <location>
        <begin position="1052"/>
        <end position="1062"/>
    </location>
</feature>
<comment type="caution">
    <text evidence="15">The sequence shown here is derived from an EMBL/GenBank/DDBJ whole genome shotgun (WGS) entry which is preliminary data.</text>
</comment>
<feature type="region of interest" description="Disordered" evidence="12">
    <location>
        <begin position="191"/>
        <end position="215"/>
    </location>
</feature>
<accession>A0AAD8ALS4</accession>
<dbReference type="PROSITE" id="PS51469">
    <property type="entry name" value="SUN"/>
    <property type="match status" value="1"/>
</dbReference>
<feature type="region of interest" description="Disordered" evidence="12">
    <location>
        <begin position="1120"/>
        <end position="1214"/>
    </location>
</feature>
<dbReference type="FunFam" id="2.60.120.260:FF:000099">
    <property type="entry name" value="Uncharacterized protein, isoform C"/>
    <property type="match status" value="1"/>
</dbReference>
<feature type="compositionally biased region" description="Basic and acidic residues" evidence="12">
    <location>
        <begin position="1165"/>
        <end position="1175"/>
    </location>
</feature>
<keyword evidence="11" id="KW-0175">Coiled coil</keyword>
<evidence type="ECO:0000256" key="2">
    <source>
        <dbReference type="ARBA" id="ARBA00022692"/>
    </source>
</evidence>
<evidence type="ECO:0000256" key="6">
    <source>
        <dbReference type="ARBA" id="ARBA00023136"/>
    </source>
</evidence>
<evidence type="ECO:0000256" key="9">
    <source>
        <dbReference type="ARBA" id="ARBA00061226"/>
    </source>
</evidence>
<reference evidence="15" key="2">
    <citation type="submission" date="2023-05" db="EMBL/GenBank/DDBJ databases">
        <authorList>
            <person name="Fouks B."/>
        </authorList>
    </citation>
    <scope>NUCLEOTIDE SEQUENCE</scope>
    <source>
        <strain evidence="15">Stay&amp;Tobe</strain>
        <tissue evidence="15">Testes</tissue>
    </source>
</reference>
<keyword evidence="2 13" id="KW-0812">Transmembrane</keyword>
<dbReference type="Gene3D" id="2.60.120.260">
    <property type="entry name" value="Galactose-binding domain-like"/>
    <property type="match status" value="1"/>
</dbReference>
<evidence type="ECO:0000313" key="15">
    <source>
        <dbReference type="EMBL" id="KAJ9601479.1"/>
    </source>
</evidence>
<keyword evidence="5 13" id="KW-1133">Transmembrane helix</keyword>
<feature type="compositionally biased region" description="Polar residues" evidence="12">
    <location>
        <begin position="1091"/>
        <end position="1107"/>
    </location>
</feature>
<name>A0AAD8ALS4_DIPPU</name>
<feature type="coiled-coil region" evidence="11">
    <location>
        <begin position="875"/>
        <end position="938"/>
    </location>
</feature>
<feature type="compositionally biased region" description="Low complexity" evidence="12">
    <location>
        <begin position="1065"/>
        <end position="1076"/>
    </location>
</feature>
<evidence type="ECO:0000256" key="1">
    <source>
        <dbReference type="ARBA" id="ARBA00004389"/>
    </source>
</evidence>
<feature type="transmembrane region" description="Helical" evidence="13">
    <location>
        <begin position="949"/>
        <end position="970"/>
    </location>
</feature>
<evidence type="ECO:0000256" key="5">
    <source>
        <dbReference type="ARBA" id="ARBA00022989"/>
    </source>
</evidence>
<feature type="domain" description="SUN" evidence="14">
    <location>
        <begin position="236"/>
        <end position="396"/>
    </location>
</feature>
<feature type="transmembrane region" description="Helical" evidence="13">
    <location>
        <begin position="38"/>
        <end position="55"/>
    </location>
</feature>
<dbReference type="Proteomes" id="UP001233999">
    <property type="component" value="Unassembled WGS sequence"/>
</dbReference>
<dbReference type="InterPro" id="IPR045120">
    <property type="entry name" value="Suco/Slp1-like"/>
</dbReference>
<gene>
    <name evidence="15" type="ORF">L9F63_000362</name>
</gene>
<dbReference type="PANTHER" id="PTHR12953:SF0">
    <property type="entry name" value="SUN DOMAIN-CONTAINING OSSIFICATION FACTOR"/>
    <property type="match status" value="1"/>
</dbReference>
<feature type="compositionally biased region" description="Polar residues" evidence="12">
    <location>
        <begin position="1199"/>
        <end position="1212"/>
    </location>
</feature>
<evidence type="ECO:0000256" key="13">
    <source>
        <dbReference type="SAM" id="Phobius"/>
    </source>
</evidence>
<proteinExistence type="inferred from homology"/>
<feature type="region of interest" description="Disordered" evidence="12">
    <location>
        <begin position="1038"/>
        <end position="1107"/>
    </location>
</feature>
<evidence type="ECO:0000256" key="12">
    <source>
        <dbReference type="SAM" id="MobiDB-lite"/>
    </source>
</evidence>
<keyword evidence="16" id="KW-1185">Reference proteome</keyword>